<name>A0ABP6RTW1_9PSEU</name>
<evidence type="ECO:0000313" key="2">
    <source>
        <dbReference type="Proteomes" id="UP001500483"/>
    </source>
</evidence>
<accession>A0ABP6RTW1</accession>
<comment type="caution">
    <text evidence="1">The sequence shown here is derived from an EMBL/GenBank/DDBJ whole genome shotgun (WGS) entry which is preliminary data.</text>
</comment>
<gene>
    <name evidence="1" type="ORF">GCM10020366_21330</name>
</gene>
<dbReference type="InterPro" id="IPR025851">
    <property type="entry name" value="SUKH-4"/>
</dbReference>
<protein>
    <recommendedName>
        <fullName evidence="3">SUKH-4 immunity protein of toxin-antitoxin system</fullName>
    </recommendedName>
</protein>
<reference evidence="2" key="1">
    <citation type="journal article" date="2019" name="Int. J. Syst. Evol. Microbiol.">
        <title>The Global Catalogue of Microorganisms (GCM) 10K type strain sequencing project: providing services to taxonomists for standard genome sequencing and annotation.</title>
        <authorList>
            <consortium name="The Broad Institute Genomics Platform"/>
            <consortium name="The Broad Institute Genome Sequencing Center for Infectious Disease"/>
            <person name="Wu L."/>
            <person name="Ma J."/>
        </authorList>
    </citation>
    <scope>NUCLEOTIDE SEQUENCE [LARGE SCALE GENOMIC DNA]</scope>
    <source>
        <strain evidence="2">JCM 9687</strain>
    </source>
</reference>
<proteinExistence type="predicted"/>
<dbReference type="RefSeq" id="WP_344925902.1">
    <property type="nucleotide sequence ID" value="NZ_BAAAYK010000038.1"/>
</dbReference>
<evidence type="ECO:0000313" key="1">
    <source>
        <dbReference type="EMBL" id="GAA3356611.1"/>
    </source>
</evidence>
<sequence>MSEHRRSVARALAAPLDRLVVAEDRVVAPPSEIGAWGLAARERDALAGWGLPVVEECGLIGNFQQGASPELEAGGRRFYALGLFLEDEIGVDAESGEVRGIRVDDGDRVSFINSSAGRFVESAWRWYWVWKEVRELRFSIEQYDLIDDFLEFLVALDPPVGSSGSSFWRGMLMSWQS</sequence>
<dbReference type="EMBL" id="BAAAYK010000038">
    <property type="protein sequence ID" value="GAA3356611.1"/>
    <property type="molecule type" value="Genomic_DNA"/>
</dbReference>
<organism evidence="1 2">
    <name type="scientific">Saccharopolyspora gregorii</name>
    <dbReference type="NCBI Taxonomy" id="33914"/>
    <lineage>
        <taxon>Bacteria</taxon>
        <taxon>Bacillati</taxon>
        <taxon>Actinomycetota</taxon>
        <taxon>Actinomycetes</taxon>
        <taxon>Pseudonocardiales</taxon>
        <taxon>Pseudonocardiaceae</taxon>
        <taxon>Saccharopolyspora</taxon>
    </lineage>
</organism>
<dbReference type="Proteomes" id="UP001500483">
    <property type="component" value="Unassembled WGS sequence"/>
</dbReference>
<keyword evidence="2" id="KW-1185">Reference proteome</keyword>
<dbReference type="Pfam" id="PF14435">
    <property type="entry name" value="SUKH-4"/>
    <property type="match status" value="1"/>
</dbReference>
<evidence type="ECO:0008006" key="3">
    <source>
        <dbReference type="Google" id="ProtNLM"/>
    </source>
</evidence>